<dbReference type="Proteomes" id="UP001148737">
    <property type="component" value="Unassembled WGS sequence"/>
</dbReference>
<protein>
    <submittedName>
        <fullName evidence="1">Uncharacterized protein</fullName>
    </submittedName>
</protein>
<evidence type="ECO:0000313" key="2">
    <source>
        <dbReference type="Proteomes" id="UP001148737"/>
    </source>
</evidence>
<accession>A0ACC1R6E1</accession>
<comment type="caution">
    <text evidence="1">The sequence shown here is derived from an EMBL/GenBank/DDBJ whole genome shotgun (WGS) entry which is preliminary data.</text>
</comment>
<sequence length="231" mass="25994">MATNEGITRGEVELVAVRSTLPVVPYPPPEQRSAILTERLLLRPFQDSDVQELFEMNSDPEVAQWSAKGIPHASLEETEKSLEPMRQNILERQDFIICLASTGQVIGQGGHHRRSGPYGWPEIGYTFKKAFWGQGYGTEFLQGFLQWWWTLPRAEVDLKVDKATIPEGHTGPLVPECMIAITIEANKASRGVMAKSGFKLVRLHPVVDLRDNTQMIDLFCHAARRPQESQS</sequence>
<gene>
    <name evidence="1" type="ORF">NLG97_g505</name>
</gene>
<organism evidence="1 2">
    <name type="scientific">Lecanicillium saksenae</name>
    <dbReference type="NCBI Taxonomy" id="468837"/>
    <lineage>
        <taxon>Eukaryota</taxon>
        <taxon>Fungi</taxon>
        <taxon>Dikarya</taxon>
        <taxon>Ascomycota</taxon>
        <taxon>Pezizomycotina</taxon>
        <taxon>Sordariomycetes</taxon>
        <taxon>Hypocreomycetidae</taxon>
        <taxon>Hypocreales</taxon>
        <taxon>Cordycipitaceae</taxon>
        <taxon>Lecanicillium</taxon>
    </lineage>
</organism>
<reference evidence="1" key="1">
    <citation type="submission" date="2022-07" db="EMBL/GenBank/DDBJ databases">
        <title>Genome Sequence of Lecanicillium saksenae.</title>
        <authorList>
            <person name="Buettner E."/>
        </authorList>
    </citation>
    <scope>NUCLEOTIDE SEQUENCE</scope>
    <source>
        <strain evidence="1">VT-O1</strain>
    </source>
</reference>
<keyword evidence="2" id="KW-1185">Reference proteome</keyword>
<name>A0ACC1R6E1_9HYPO</name>
<evidence type="ECO:0000313" key="1">
    <source>
        <dbReference type="EMBL" id="KAJ3499212.1"/>
    </source>
</evidence>
<proteinExistence type="predicted"/>
<dbReference type="EMBL" id="JANAKD010000018">
    <property type="protein sequence ID" value="KAJ3499212.1"/>
    <property type="molecule type" value="Genomic_DNA"/>
</dbReference>